<organism evidence="6 7">
    <name type="scientific">Daejeonella rubra</name>
    <dbReference type="NCBI Taxonomy" id="990371"/>
    <lineage>
        <taxon>Bacteria</taxon>
        <taxon>Pseudomonadati</taxon>
        <taxon>Bacteroidota</taxon>
        <taxon>Sphingobacteriia</taxon>
        <taxon>Sphingobacteriales</taxon>
        <taxon>Sphingobacteriaceae</taxon>
        <taxon>Daejeonella</taxon>
    </lineage>
</organism>
<keyword evidence="5" id="KW-0479">Metal-binding</keyword>
<name>A0A1G9MTT9_9SPHI</name>
<dbReference type="AlphaFoldDB" id="A0A1G9MTT9"/>
<keyword evidence="3" id="KW-0865">Zymogen</keyword>
<evidence type="ECO:0000256" key="4">
    <source>
        <dbReference type="PIRSR" id="PIRSR001227-1"/>
    </source>
</evidence>
<dbReference type="OrthoDB" id="9759796at2"/>
<dbReference type="GO" id="GO:0017000">
    <property type="term" value="P:antibiotic biosynthetic process"/>
    <property type="evidence" value="ECO:0007669"/>
    <property type="project" value="InterPro"/>
</dbReference>
<comment type="cofactor">
    <cofactor evidence="5">
        <name>Ca(2+)</name>
        <dbReference type="ChEBI" id="CHEBI:29108"/>
    </cofactor>
    <text evidence="5">Binds 1 Ca(2+) ion per dimer.</text>
</comment>
<gene>
    <name evidence="6" type="ORF">SAMN05421813_102108</name>
</gene>
<dbReference type="InterPro" id="IPR014395">
    <property type="entry name" value="Pen/GL7ACA/AHL_acylase"/>
</dbReference>
<dbReference type="EMBL" id="FNHH01000002">
    <property type="protein sequence ID" value="SDL77533.1"/>
    <property type="molecule type" value="Genomic_DNA"/>
</dbReference>
<feature type="binding site" evidence="5">
    <location>
        <position position="349"/>
    </location>
    <ligand>
        <name>Ca(2+)</name>
        <dbReference type="ChEBI" id="CHEBI:29108"/>
    </ligand>
</feature>
<feature type="active site" description="Nucleophile" evidence="4">
    <location>
        <position position="277"/>
    </location>
</feature>
<proteinExistence type="inferred from homology"/>
<evidence type="ECO:0000313" key="7">
    <source>
        <dbReference type="Proteomes" id="UP000199226"/>
    </source>
</evidence>
<protein>
    <submittedName>
        <fullName evidence="6">Penicillin amidase</fullName>
    </submittedName>
</protein>
<reference evidence="7" key="1">
    <citation type="submission" date="2016-10" db="EMBL/GenBank/DDBJ databases">
        <authorList>
            <person name="Varghese N."/>
            <person name="Submissions S."/>
        </authorList>
    </citation>
    <scope>NUCLEOTIDE SEQUENCE [LARGE SCALE GENOMIC DNA]</scope>
    <source>
        <strain evidence="7">DSM 24536</strain>
    </source>
</reference>
<evidence type="ECO:0000256" key="3">
    <source>
        <dbReference type="ARBA" id="ARBA00023145"/>
    </source>
</evidence>
<evidence type="ECO:0000256" key="2">
    <source>
        <dbReference type="ARBA" id="ARBA00022801"/>
    </source>
</evidence>
<evidence type="ECO:0000256" key="5">
    <source>
        <dbReference type="PIRSR" id="PIRSR001227-2"/>
    </source>
</evidence>
<accession>A0A1G9MTT9</accession>
<dbReference type="GO" id="GO:0046872">
    <property type="term" value="F:metal ion binding"/>
    <property type="evidence" value="ECO:0007669"/>
    <property type="project" value="UniProtKB-KW"/>
</dbReference>
<keyword evidence="7" id="KW-1185">Reference proteome</keyword>
<dbReference type="PANTHER" id="PTHR34218">
    <property type="entry name" value="PEPTIDASE S45 PENICILLIN AMIDASE"/>
    <property type="match status" value="1"/>
</dbReference>
<dbReference type="InterPro" id="IPR023343">
    <property type="entry name" value="Penicillin_amidase_dom1"/>
</dbReference>
<dbReference type="CDD" id="cd03747">
    <property type="entry name" value="Ntn_PGA_like"/>
    <property type="match status" value="1"/>
</dbReference>
<dbReference type="InterPro" id="IPR002692">
    <property type="entry name" value="S45"/>
</dbReference>
<dbReference type="GO" id="GO:0016811">
    <property type="term" value="F:hydrolase activity, acting on carbon-nitrogen (but not peptide) bonds, in linear amides"/>
    <property type="evidence" value="ECO:0007669"/>
    <property type="project" value="InterPro"/>
</dbReference>
<dbReference type="Gene3D" id="3.60.20.10">
    <property type="entry name" value="Glutamine Phosphoribosylpyrophosphate, subunit 1, domain 1"/>
    <property type="match status" value="1"/>
</dbReference>
<dbReference type="Pfam" id="PF01804">
    <property type="entry name" value="Penicil_amidase"/>
    <property type="match status" value="1"/>
</dbReference>
<keyword evidence="5" id="KW-0106">Calcium</keyword>
<dbReference type="Gene3D" id="1.10.1400.10">
    <property type="match status" value="1"/>
</dbReference>
<dbReference type="Proteomes" id="UP000199226">
    <property type="component" value="Unassembled WGS sequence"/>
</dbReference>
<dbReference type="Gene3D" id="2.30.120.10">
    <property type="match status" value="1"/>
</dbReference>
<dbReference type="SUPFAM" id="SSF56235">
    <property type="entry name" value="N-terminal nucleophile aminohydrolases (Ntn hydrolases)"/>
    <property type="match status" value="1"/>
</dbReference>
<sequence length="814" mass="92011">MKIVKAVLSGFFALVLVIVLNTKFGDIPPLAKFLDPFQGFWKNAEGKKQNPEKELNIEGLNGPVEIRFDDQMIPHIFADNNHDLYFAQGYITAKDRLWQMDFQTRFASGRLSEVVGPKALELDRYQRRMGMTFGAENMVKAMMDDPEIKVTMDAYTAGVNAYIHSLKPGDYPFEFKLLNYAPEDWQPLNSALLLKLMSATLAGGSNEFYMNNILNKYGPEITKNLFPDYPFREDPIIPVGTKWDFDPIKVPEAPELSPSNKTAYTIKTREIEEGIGSNNWAVGGQKSASGFPILANDPHLDLTLPSIWYQIQLASSDMNSCGVSIPGAPGIIIGFNQDVAWGVTNVGADVLDWYNIKFKDESKKEYWYNNKWNSVKLRIETIKVTGGTTLTDTVMYTHHGPVVYTSQQRPDNFSKINNIPTGHALRWVAHDGSNDTRTFYMLNRAKNYADYRKALTYYSAPAQNFIFASAENDIAITPNGYLPLKWRGQGKFLLDGTDPANDWQGRIPADQNPTVKNPSRNFVSSANQFPNDPSYPYYINWEYSGYERSHRINKRLSVMTQANIDSLQNLQNDNYSILAENIMPTLTSLVDPDNLNASEREGFNIVSKWNKFFDAGEIGASIFELWHKNLAIQIWQDDFGDPKTPMRFPSRDRNVEMLLNEPDAVWYDNIKTAKKETRSDVVNAAFKFAIDSLQRKYGPIDKDWAWGNLKHTNVPHLAKIAGFGSKFLNNGGSKTSVNAVSESNGPSWRMIVALGKNVKAYGVFPGGESGNPGSHYYDDMVDTWSEGKLNELVFLKAKDEKSERIISTWKFSKK</sequence>
<dbReference type="Gene3D" id="1.10.439.10">
    <property type="entry name" value="Penicillin Amidohydrolase, domain 1"/>
    <property type="match status" value="1"/>
</dbReference>
<dbReference type="STRING" id="990371.SAMN05421813_102108"/>
<dbReference type="RefSeq" id="WP_090698778.1">
    <property type="nucleotide sequence ID" value="NZ_FNHH01000002.1"/>
</dbReference>
<evidence type="ECO:0000256" key="1">
    <source>
        <dbReference type="ARBA" id="ARBA00006586"/>
    </source>
</evidence>
<evidence type="ECO:0000313" key="6">
    <source>
        <dbReference type="EMBL" id="SDL77533.1"/>
    </source>
</evidence>
<comment type="similarity">
    <text evidence="1">Belongs to the peptidase S45 family.</text>
</comment>
<dbReference type="PANTHER" id="PTHR34218:SF4">
    <property type="entry name" value="ACYL-HOMOSERINE LACTONE ACYLASE QUIP"/>
    <property type="match status" value="1"/>
</dbReference>
<dbReference type="PIRSF" id="PIRSF001227">
    <property type="entry name" value="Pen_acylase"/>
    <property type="match status" value="1"/>
</dbReference>
<feature type="binding site" evidence="5">
    <location>
        <position position="207"/>
    </location>
    <ligand>
        <name>Ca(2+)</name>
        <dbReference type="ChEBI" id="CHEBI:29108"/>
    </ligand>
</feature>
<dbReference type="InterPro" id="IPR029055">
    <property type="entry name" value="Ntn_hydrolases_N"/>
</dbReference>
<dbReference type="InterPro" id="IPR043146">
    <property type="entry name" value="Penicillin_amidase_N_B-knob"/>
</dbReference>
<dbReference type="InterPro" id="IPR043147">
    <property type="entry name" value="Penicillin_amidase_A-knob"/>
</dbReference>
<keyword evidence="2" id="KW-0378">Hydrolase</keyword>
<feature type="binding site" evidence="5">
    <location>
        <position position="352"/>
    </location>
    <ligand>
        <name>Ca(2+)</name>
        <dbReference type="ChEBI" id="CHEBI:29108"/>
    </ligand>
</feature>